<dbReference type="InterPro" id="IPR050116">
    <property type="entry name" value="DNA_polymerase-Y"/>
</dbReference>
<dbReference type="GO" id="GO:0003684">
    <property type="term" value="F:damaged DNA binding"/>
    <property type="evidence" value="ECO:0007669"/>
    <property type="project" value="InterPro"/>
</dbReference>
<dbReference type="GO" id="GO:0042276">
    <property type="term" value="P:error-prone translesion synthesis"/>
    <property type="evidence" value="ECO:0007669"/>
    <property type="project" value="TreeGrafter"/>
</dbReference>
<dbReference type="Proteomes" id="UP000199585">
    <property type="component" value="Unassembled WGS sequence"/>
</dbReference>
<comment type="subunit">
    <text evidence="2">Monomer.</text>
</comment>
<comment type="function">
    <text evidence="4">Poorly processive, error-prone DNA polymerase involved in untargeted mutagenesis. Copies undamaged DNA at stalled replication forks, which arise in vivo from mismatched or misaligned primer ends. These misaligned primers can be extended by PolIV. Exhibits no 3'-5' exonuclease (proofreading) activity. May be involved in translesional synthesis, in conjunction with the beta clamp from PolIII.</text>
</comment>
<evidence type="ECO:0000259" key="6">
    <source>
        <dbReference type="PROSITE" id="PS50173"/>
    </source>
</evidence>
<feature type="domain" description="UmuC" evidence="6">
    <location>
        <begin position="26"/>
        <end position="207"/>
    </location>
</feature>
<dbReference type="Gene3D" id="3.40.1170.60">
    <property type="match status" value="1"/>
</dbReference>
<dbReference type="PROSITE" id="PS50173">
    <property type="entry name" value="UMUC"/>
    <property type="match status" value="1"/>
</dbReference>
<dbReference type="Pfam" id="PF11799">
    <property type="entry name" value="IMS_C"/>
    <property type="match status" value="1"/>
</dbReference>
<proteinExistence type="inferred from homology"/>
<organism evidence="7 8">
    <name type="scientific">Loktanella fryxellensis</name>
    <dbReference type="NCBI Taxonomy" id="245187"/>
    <lineage>
        <taxon>Bacteria</taxon>
        <taxon>Pseudomonadati</taxon>
        <taxon>Pseudomonadota</taxon>
        <taxon>Alphaproteobacteria</taxon>
        <taxon>Rhodobacterales</taxon>
        <taxon>Roseobacteraceae</taxon>
        <taxon>Loktanella</taxon>
    </lineage>
</organism>
<comment type="catalytic activity">
    <reaction evidence="5">
        <text>DNA(n) + a 2'-deoxyribonucleoside 5'-triphosphate = DNA(n+1) + diphosphate</text>
        <dbReference type="Rhea" id="RHEA:22508"/>
        <dbReference type="Rhea" id="RHEA-COMP:17339"/>
        <dbReference type="Rhea" id="RHEA-COMP:17340"/>
        <dbReference type="ChEBI" id="CHEBI:33019"/>
        <dbReference type="ChEBI" id="CHEBI:61560"/>
        <dbReference type="ChEBI" id="CHEBI:173112"/>
        <dbReference type="EC" id="2.7.7.7"/>
    </reaction>
</comment>
<evidence type="ECO:0000256" key="3">
    <source>
        <dbReference type="ARBA" id="ARBA00012417"/>
    </source>
</evidence>
<dbReference type="EC" id="2.7.7.7" evidence="3"/>
<dbReference type="STRING" id="245187.SAMN04488003_11410"/>
<dbReference type="GO" id="GO:0005829">
    <property type="term" value="C:cytosol"/>
    <property type="evidence" value="ECO:0007669"/>
    <property type="project" value="TreeGrafter"/>
</dbReference>
<evidence type="ECO:0000313" key="8">
    <source>
        <dbReference type="Proteomes" id="UP000199585"/>
    </source>
</evidence>
<dbReference type="InterPro" id="IPR017961">
    <property type="entry name" value="DNA_pol_Y-fam_little_finger"/>
</dbReference>
<dbReference type="SUPFAM" id="SSF56672">
    <property type="entry name" value="DNA/RNA polymerases"/>
    <property type="match status" value="1"/>
</dbReference>
<dbReference type="Gene3D" id="3.30.70.270">
    <property type="match status" value="1"/>
</dbReference>
<evidence type="ECO:0000256" key="2">
    <source>
        <dbReference type="ARBA" id="ARBA00011245"/>
    </source>
</evidence>
<dbReference type="InterPro" id="IPR043502">
    <property type="entry name" value="DNA/RNA_pol_sf"/>
</dbReference>
<dbReference type="AlphaFoldDB" id="A0A1H8FWK6"/>
<dbReference type="EMBL" id="FOCI01000014">
    <property type="protein sequence ID" value="SEN35900.1"/>
    <property type="molecule type" value="Genomic_DNA"/>
</dbReference>
<evidence type="ECO:0000313" key="7">
    <source>
        <dbReference type="EMBL" id="SEN35900.1"/>
    </source>
</evidence>
<comment type="similarity">
    <text evidence="1">Belongs to the DNA polymerase type-Y family.</text>
</comment>
<evidence type="ECO:0000256" key="4">
    <source>
        <dbReference type="ARBA" id="ARBA00025589"/>
    </source>
</evidence>
<reference evidence="7 8" key="1">
    <citation type="submission" date="2016-10" db="EMBL/GenBank/DDBJ databases">
        <authorList>
            <person name="de Groot N.N."/>
        </authorList>
    </citation>
    <scope>NUCLEOTIDE SEQUENCE [LARGE SCALE GENOMIC DNA]</scope>
    <source>
        <strain evidence="7 8">DSM 16213</strain>
    </source>
</reference>
<dbReference type="PANTHER" id="PTHR11076">
    <property type="entry name" value="DNA REPAIR POLYMERASE UMUC / TRANSFERASE FAMILY MEMBER"/>
    <property type="match status" value="1"/>
</dbReference>
<dbReference type="Pfam" id="PF00817">
    <property type="entry name" value="IMS"/>
    <property type="match status" value="1"/>
</dbReference>
<dbReference type="InterPro" id="IPR043128">
    <property type="entry name" value="Rev_trsase/Diguanyl_cyclase"/>
</dbReference>
<dbReference type="GO" id="GO:0009432">
    <property type="term" value="P:SOS response"/>
    <property type="evidence" value="ECO:0007669"/>
    <property type="project" value="TreeGrafter"/>
</dbReference>
<dbReference type="GO" id="GO:0003887">
    <property type="term" value="F:DNA-directed DNA polymerase activity"/>
    <property type="evidence" value="ECO:0007669"/>
    <property type="project" value="UniProtKB-KW"/>
</dbReference>
<evidence type="ECO:0000256" key="5">
    <source>
        <dbReference type="ARBA" id="ARBA00049244"/>
    </source>
</evidence>
<evidence type="ECO:0000256" key="1">
    <source>
        <dbReference type="ARBA" id="ARBA00010945"/>
    </source>
</evidence>
<dbReference type="GO" id="GO:0006281">
    <property type="term" value="P:DNA repair"/>
    <property type="evidence" value="ECO:0007669"/>
    <property type="project" value="InterPro"/>
</dbReference>
<keyword evidence="8" id="KW-1185">Reference proteome</keyword>
<dbReference type="InterPro" id="IPR001126">
    <property type="entry name" value="UmuC"/>
</dbReference>
<sequence>MFLFCSKPEQATPMTTPTDPAVDAARLYLDFDSFFASAEQHFNPALRNRPVGVVPLDATHTGCIAVSRQARRLGVRSGMTIKDARAIIPDMAFVVARHDVYVRLHQRILSVIDGCVPIAHVRSIDEVVCHLLPAEAQNALALAATIKARLAAAFSEGLTCSIGIGPTELLAKIAAEMDKPDGTVMLRTADLPQRLADLPLGDLPGISKGMQARLAAAGVQDFTGLWGLAAKQARMIWGSVEGERFWNGLHGHHSERPTTQKGMFGHSRMLPRDWRTPDRIAICARLLTASAARRLRRADMRATRLTLGLRGGGHPGARGVRPQGDSWHWETGLPPTRDDHGLLLALAQGLEAARAQVRFRPRSVSVMLHGLIAEGAMIADLFGTAPGADGAASDDAVRARWERVSDLMDALRASHGPQAITLGPPAQMPGGYLGAKIAFGRIPDAADFSHAPVADDATQFVTV</sequence>
<name>A0A1H8FWK6_9RHOB</name>
<accession>A0A1H8FWK6</accession>
<gene>
    <name evidence="7" type="ORF">SAMN04488003_11410</name>
</gene>
<dbReference type="PANTHER" id="PTHR11076:SF33">
    <property type="entry name" value="DNA POLYMERASE KAPPA"/>
    <property type="match status" value="1"/>
</dbReference>
<protein>
    <recommendedName>
        <fullName evidence="3">DNA-directed DNA polymerase</fullName>
        <ecNumber evidence="3">2.7.7.7</ecNumber>
    </recommendedName>
</protein>